<reference evidence="1" key="2">
    <citation type="journal article" date="2021" name="PeerJ">
        <title>Extensive microbial diversity within the chicken gut microbiome revealed by metagenomics and culture.</title>
        <authorList>
            <person name="Gilroy R."/>
            <person name="Ravi A."/>
            <person name="Getino M."/>
            <person name="Pursley I."/>
            <person name="Horton D.L."/>
            <person name="Alikhan N.F."/>
            <person name="Baker D."/>
            <person name="Gharbi K."/>
            <person name="Hall N."/>
            <person name="Watson M."/>
            <person name="Adriaenssens E.M."/>
            <person name="Foster-Nyarko E."/>
            <person name="Jarju S."/>
            <person name="Secka A."/>
            <person name="Antonio M."/>
            <person name="Oren A."/>
            <person name="Chaudhuri R.R."/>
            <person name="La Ragione R."/>
            <person name="Hildebrand F."/>
            <person name="Pallen M.J."/>
        </authorList>
    </citation>
    <scope>NUCLEOTIDE SEQUENCE</scope>
    <source>
        <strain evidence="1">11167</strain>
    </source>
</reference>
<protein>
    <submittedName>
        <fullName evidence="1">FAD-binding protein</fullName>
    </submittedName>
</protein>
<dbReference type="EMBL" id="JADIMU010000022">
    <property type="protein sequence ID" value="MBO8442849.1"/>
    <property type="molecule type" value="Genomic_DNA"/>
</dbReference>
<dbReference type="Pfam" id="PF12831">
    <property type="entry name" value="FAD_oxidored"/>
    <property type="match status" value="1"/>
</dbReference>
<dbReference type="InterPro" id="IPR036188">
    <property type="entry name" value="FAD/NAD-bd_sf"/>
</dbReference>
<dbReference type="Proteomes" id="UP000823633">
    <property type="component" value="Unassembled WGS sequence"/>
</dbReference>
<gene>
    <name evidence="1" type="ORF">IAC42_03735</name>
</gene>
<sequence length="31" mass="2945">MSTVHDVIVVGAGPAGMSAAAYAARAGLSTL</sequence>
<proteinExistence type="predicted"/>
<accession>A0A9D9E7N6</accession>
<comment type="caution">
    <text evidence="1">The sequence shown here is derived from an EMBL/GenBank/DDBJ whole genome shotgun (WGS) entry which is preliminary data.</text>
</comment>
<organism evidence="1 2">
    <name type="scientific">Candidatus Aphodenecus pullistercoris</name>
    <dbReference type="NCBI Taxonomy" id="2840669"/>
    <lineage>
        <taxon>Bacteria</taxon>
        <taxon>Pseudomonadati</taxon>
        <taxon>Spirochaetota</taxon>
        <taxon>Spirochaetia</taxon>
        <taxon>Spirochaetales</taxon>
        <taxon>Candidatus Aphodenecus</taxon>
    </lineage>
</organism>
<evidence type="ECO:0000313" key="2">
    <source>
        <dbReference type="Proteomes" id="UP000823633"/>
    </source>
</evidence>
<dbReference type="AlphaFoldDB" id="A0A9D9E7N6"/>
<reference evidence="1" key="1">
    <citation type="submission" date="2020-10" db="EMBL/GenBank/DDBJ databases">
        <authorList>
            <person name="Gilroy R."/>
        </authorList>
    </citation>
    <scope>NUCLEOTIDE SEQUENCE</scope>
    <source>
        <strain evidence="1">11167</strain>
    </source>
</reference>
<name>A0A9D9E7N6_9SPIR</name>
<dbReference type="SUPFAM" id="SSF51905">
    <property type="entry name" value="FAD/NAD(P)-binding domain"/>
    <property type="match status" value="1"/>
</dbReference>
<dbReference type="Gene3D" id="3.50.50.60">
    <property type="entry name" value="FAD/NAD(P)-binding domain"/>
    <property type="match status" value="1"/>
</dbReference>
<evidence type="ECO:0000313" key="1">
    <source>
        <dbReference type="EMBL" id="MBO8442849.1"/>
    </source>
</evidence>
<feature type="non-terminal residue" evidence="1">
    <location>
        <position position="31"/>
    </location>
</feature>